<evidence type="ECO:0000313" key="2">
    <source>
        <dbReference type="Proteomes" id="UP000059672"/>
    </source>
</evidence>
<name>A0A109RMW9_9FLAO</name>
<reference evidence="2" key="1">
    <citation type="submission" date="2015-12" db="EMBL/GenBank/DDBJ databases">
        <title>Complete genome sequence of Lutibacter profundus strain LP1.</title>
        <authorList>
            <person name="Wissuwa J."/>
            <person name="Le Moine Bauer S."/>
            <person name="Stokke R."/>
            <person name="Dahle H."/>
            <person name="Steen I.H."/>
        </authorList>
    </citation>
    <scope>NUCLEOTIDE SEQUENCE [LARGE SCALE GENOMIC DNA]</scope>
    <source>
        <strain evidence="2">LP1</strain>
    </source>
</reference>
<dbReference type="RefSeq" id="WP_068205640.1">
    <property type="nucleotide sequence ID" value="NZ_CP013355.1"/>
</dbReference>
<protein>
    <submittedName>
        <fullName evidence="1">Uncharacterized protein</fullName>
    </submittedName>
</protein>
<proteinExistence type="predicted"/>
<dbReference type="KEGG" id="lut:Lupro_01015"/>
<dbReference type="STRING" id="1622118.Lupro_01015"/>
<dbReference type="Proteomes" id="UP000059672">
    <property type="component" value="Chromosome"/>
</dbReference>
<dbReference type="EMBL" id="CP013355">
    <property type="protein sequence ID" value="AMC09922.1"/>
    <property type="molecule type" value="Genomic_DNA"/>
</dbReference>
<gene>
    <name evidence="1" type="ORF">Lupro_01015</name>
</gene>
<dbReference type="AlphaFoldDB" id="A0A109RMW9"/>
<sequence>MSRNYKFHNPEGLYFVNFAVVDWLNVFTDHTKGFVRQHCGIKGVAKSSFKASDAFSRGGAGKVANLFVRLIQNLMTSTQKV</sequence>
<evidence type="ECO:0000313" key="1">
    <source>
        <dbReference type="EMBL" id="AMC09922.1"/>
    </source>
</evidence>
<keyword evidence="2" id="KW-1185">Reference proteome</keyword>
<reference evidence="1 2" key="2">
    <citation type="journal article" date="2016" name="Int. J. Syst. Evol. Microbiol.">
        <title>Lutibacter profundi sp. nov., isolated from a deep-sea hydrothermal system on the Arctic Mid-Ocean Ridge and emended description of the genus Lutibacter.</title>
        <authorList>
            <person name="Le Moine Bauer S."/>
            <person name="Roalkvam I."/>
            <person name="Steen I.H."/>
            <person name="Dahle H."/>
        </authorList>
    </citation>
    <scope>NUCLEOTIDE SEQUENCE [LARGE SCALE GENOMIC DNA]</scope>
    <source>
        <strain evidence="1 2">LP1</strain>
    </source>
</reference>
<organism evidence="1 2">
    <name type="scientific">Lutibacter profundi</name>
    <dbReference type="NCBI Taxonomy" id="1622118"/>
    <lineage>
        <taxon>Bacteria</taxon>
        <taxon>Pseudomonadati</taxon>
        <taxon>Bacteroidota</taxon>
        <taxon>Flavobacteriia</taxon>
        <taxon>Flavobacteriales</taxon>
        <taxon>Flavobacteriaceae</taxon>
        <taxon>Lutibacter</taxon>
    </lineage>
</organism>
<accession>A0A109RMW9</accession>